<sequence>MSGQEAPFFKMPGSFQEKTRIQGQKQDSFQPKAERHRHNDPEAVGLGERSPQEPEIVVNTFIISSPNNRNITPTQSEKSVVTPDINLNSDALWLKMSPFAEQTQKKFAELKESHERMKKLYASMEKIVQTPQERHFQLRKASEETNKRINQVFEEQHHCKRDRDFLDEDIKKLFCV</sequence>
<proteinExistence type="predicted"/>
<dbReference type="EMBL" id="AVOT02014700">
    <property type="protein sequence ID" value="MBW0498383.1"/>
    <property type="molecule type" value="Genomic_DNA"/>
</dbReference>
<evidence type="ECO:0000313" key="3">
    <source>
        <dbReference type="Proteomes" id="UP000765509"/>
    </source>
</evidence>
<name>A0A9Q3HAQ4_9BASI</name>
<comment type="caution">
    <text evidence="2">The sequence shown here is derived from an EMBL/GenBank/DDBJ whole genome shotgun (WGS) entry which is preliminary data.</text>
</comment>
<protein>
    <submittedName>
        <fullName evidence="2">Uncharacterized protein</fullName>
    </submittedName>
</protein>
<gene>
    <name evidence="2" type="ORF">O181_038098</name>
</gene>
<evidence type="ECO:0000313" key="2">
    <source>
        <dbReference type="EMBL" id="MBW0498383.1"/>
    </source>
</evidence>
<dbReference type="AlphaFoldDB" id="A0A9Q3HAQ4"/>
<feature type="region of interest" description="Disordered" evidence="1">
    <location>
        <begin position="1"/>
        <end position="49"/>
    </location>
</feature>
<organism evidence="2 3">
    <name type="scientific">Austropuccinia psidii MF-1</name>
    <dbReference type="NCBI Taxonomy" id="1389203"/>
    <lineage>
        <taxon>Eukaryota</taxon>
        <taxon>Fungi</taxon>
        <taxon>Dikarya</taxon>
        <taxon>Basidiomycota</taxon>
        <taxon>Pucciniomycotina</taxon>
        <taxon>Pucciniomycetes</taxon>
        <taxon>Pucciniales</taxon>
        <taxon>Sphaerophragmiaceae</taxon>
        <taxon>Austropuccinia</taxon>
    </lineage>
</organism>
<reference evidence="2" key="1">
    <citation type="submission" date="2021-03" db="EMBL/GenBank/DDBJ databases">
        <title>Draft genome sequence of rust myrtle Austropuccinia psidii MF-1, a brazilian biotype.</title>
        <authorList>
            <person name="Quecine M.C."/>
            <person name="Pachon D.M.R."/>
            <person name="Bonatelli M.L."/>
            <person name="Correr F.H."/>
            <person name="Franceschini L.M."/>
            <person name="Leite T.F."/>
            <person name="Margarido G.R.A."/>
            <person name="Almeida C.A."/>
            <person name="Ferrarezi J.A."/>
            <person name="Labate C.A."/>
        </authorList>
    </citation>
    <scope>NUCLEOTIDE SEQUENCE</scope>
    <source>
        <strain evidence="2">MF-1</strain>
    </source>
</reference>
<keyword evidence="3" id="KW-1185">Reference proteome</keyword>
<dbReference type="Proteomes" id="UP000765509">
    <property type="component" value="Unassembled WGS sequence"/>
</dbReference>
<accession>A0A9Q3HAQ4</accession>
<evidence type="ECO:0000256" key="1">
    <source>
        <dbReference type="SAM" id="MobiDB-lite"/>
    </source>
</evidence>